<sequence>MEKINIINFAVLTENEKNKLQSIGNVKNFGAAIGQEADPTEDDMINILSKEEFEVLIVNSAPVTKKVIDILKNTKLIICARGNPVNVDVEYCKNKSIIVTHTPGRNANAVAEYTISMIISSMRNIPDSILALKNKECTLDLPLDKVDRNKKDVAWMHPSLKYEPYYKFSGNEIIGKKLGLIGFGFIGQKVAEKAMALGMEICVYDPYIPKEIVHKFNVSYMEFEDILKESDVISLHAKSSNEYLIKKEHFNLMKDSSIIINTARSTLIDNDALIEALKNKKIRCAVLDVFPYEPLSSYDPMLDNIEGLILTPHIAGASKDVVIHQSKMVIESLEAYICKKEIPYLAK</sequence>
<name>A0A5C8EH63_BRAPL</name>
<feature type="domain" description="D-isomer specific 2-hydroxyacid dehydrogenase catalytic" evidence="5">
    <location>
        <begin position="36"/>
        <end position="339"/>
    </location>
</feature>
<dbReference type="PANTHER" id="PTHR42789:SF1">
    <property type="entry name" value="D-ISOMER SPECIFIC 2-HYDROXYACID DEHYDROGENASE FAMILY PROTEIN (AFU_ORTHOLOGUE AFUA_6G10090)"/>
    <property type="match status" value="1"/>
</dbReference>
<evidence type="ECO:0000256" key="2">
    <source>
        <dbReference type="ARBA" id="ARBA00023002"/>
    </source>
</evidence>
<evidence type="ECO:0008006" key="9">
    <source>
        <dbReference type="Google" id="ProtNLM"/>
    </source>
</evidence>
<dbReference type="Gene3D" id="3.40.50.720">
    <property type="entry name" value="NAD(P)-binding Rossmann-like Domain"/>
    <property type="match status" value="2"/>
</dbReference>
<dbReference type="AlphaFoldDB" id="A0A5C8EH63"/>
<evidence type="ECO:0000256" key="3">
    <source>
        <dbReference type="ARBA" id="ARBA00023027"/>
    </source>
</evidence>
<dbReference type="GO" id="GO:0051287">
    <property type="term" value="F:NAD binding"/>
    <property type="evidence" value="ECO:0007669"/>
    <property type="project" value="InterPro"/>
</dbReference>
<proteinExistence type="inferred from homology"/>
<feature type="domain" description="D-isomer specific 2-hydroxyacid dehydrogenase NAD-binding" evidence="6">
    <location>
        <begin position="163"/>
        <end position="315"/>
    </location>
</feature>
<dbReference type="Pfam" id="PF02826">
    <property type="entry name" value="2-Hacid_dh_C"/>
    <property type="match status" value="1"/>
</dbReference>
<dbReference type="InterPro" id="IPR006140">
    <property type="entry name" value="D-isomer_DH_NAD-bd"/>
</dbReference>
<dbReference type="Proteomes" id="UP000323176">
    <property type="component" value="Unassembled WGS sequence"/>
</dbReference>
<dbReference type="SUPFAM" id="SSF51735">
    <property type="entry name" value="NAD(P)-binding Rossmann-fold domains"/>
    <property type="match status" value="1"/>
</dbReference>
<dbReference type="Pfam" id="PF00389">
    <property type="entry name" value="2-Hacid_dh"/>
    <property type="match status" value="1"/>
</dbReference>
<comment type="caution">
    <text evidence="7">The sequence shown here is derived from an EMBL/GenBank/DDBJ whole genome shotgun (WGS) entry which is preliminary data.</text>
</comment>
<keyword evidence="3" id="KW-0520">NAD</keyword>
<evidence type="ECO:0000259" key="5">
    <source>
        <dbReference type="Pfam" id="PF00389"/>
    </source>
</evidence>
<dbReference type="InterPro" id="IPR036291">
    <property type="entry name" value="NAD(P)-bd_dom_sf"/>
</dbReference>
<evidence type="ECO:0000259" key="6">
    <source>
        <dbReference type="Pfam" id="PF02826"/>
    </source>
</evidence>
<evidence type="ECO:0000256" key="4">
    <source>
        <dbReference type="RuleBase" id="RU003719"/>
    </source>
</evidence>
<reference evidence="7 8" key="1">
    <citation type="journal article" date="1992" name="Lakartidningen">
        <title>[Penicillin V and not amoxicillin is the first choice preparation in acute otitis].</title>
        <authorList>
            <person name="Kamme C."/>
            <person name="Lundgren K."/>
            <person name="Prellner K."/>
        </authorList>
    </citation>
    <scope>NUCLEOTIDE SEQUENCE [LARGE SCALE GENOMIC DNA]</scope>
    <source>
        <strain evidence="7 8">PC5538III-hc</strain>
    </source>
</reference>
<gene>
    <name evidence="7" type="ORF">EPJ72_10575</name>
</gene>
<evidence type="ECO:0000313" key="8">
    <source>
        <dbReference type="Proteomes" id="UP000323176"/>
    </source>
</evidence>
<evidence type="ECO:0000313" key="7">
    <source>
        <dbReference type="EMBL" id="TXJ37289.1"/>
    </source>
</evidence>
<evidence type="ECO:0000256" key="1">
    <source>
        <dbReference type="ARBA" id="ARBA00005854"/>
    </source>
</evidence>
<dbReference type="OrthoDB" id="9805416at2"/>
<dbReference type="InterPro" id="IPR050857">
    <property type="entry name" value="D-2-hydroxyacid_DH"/>
</dbReference>
<organism evidence="7 8">
    <name type="scientific">Brachyspira pilosicoli</name>
    <name type="common">Serpulina pilosicoli</name>
    <dbReference type="NCBI Taxonomy" id="52584"/>
    <lineage>
        <taxon>Bacteria</taxon>
        <taxon>Pseudomonadati</taxon>
        <taxon>Spirochaetota</taxon>
        <taxon>Spirochaetia</taxon>
        <taxon>Brachyspirales</taxon>
        <taxon>Brachyspiraceae</taxon>
        <taxon>Brachyspira</taxon>
    </lineage>
</organism>
<dbReference type="EMBL" id="SAXY01000064">
    <property type="protein sequence ID" value="TXJ37289.1"/>
    <property type="molecule type" value="Genomic_DNA"/>
</dbReference>
<comment type="similarity">
    <text evidence="1 4">Belongs to the D-isomer specific 2-hydroxyacid dehydrogenase family.</text>
</comment>
<dbReference type="InterPro" id="IPR006139">
    <property type="entry name" value="D-isomer_2_OHA_DH_cat_dom"/>
</dbReference>
<dbReference type="PANTHER" id="PTHR42789">
    <property type="entry name" value="D-ISOMER SPECIFIC 2-HYDROXYACID DEHYDROGENASE FAMILY PROTEIN (AFU_ORTHOLOGUE AFUA_6G10090)"/>
    <property type="match status" value="1"/>
</dbReference>
<accession>A0A5C8EH63</accession>
<keyword evidence="2 4" id="KW-0560">Oxidoreductase</keyword>
<protein>
    <recommendedName>
        <fullName evidence="9">Phosphoglycerate dehydrogenase</fullName>
    </recommendedName>
</protein>
<dbReference type="GO" id="GO:0016616">
    <property type="term" value="F:oxidoreductase activity, acting on the CH-OH group of donors, NAD or NADP as acceptor"/>
    <property type="evidence" value="ECO:0007669"/>
    <property type="project" value="InterPro"/>
</dbReference>
<dbReference type="SUPFAM" id="SSF52283">
    <property type="entry name" value="Formate/glycerate dehydrogenase catalytic domain-like"/>
    <property type="match status" value="1"/>
</dbReference>